<evidence type="ECO:0000313" key="5">
    <source>
        <dbReference type="Proteomes" id="UP001583172"/>
    </source>
</evidence>
<evidence type="ECO:0000313" key="4">
    <source>
        <dbReference type="EMBL" id="KAL1839983.1"/>
    </source>
</evidence>
<dbReference type="InterPro" id="IPR000073">
    <property type="entry name" value="AB_hydrolase_1"/>
</dbReference>
<dbReference type="Proteomes" id="UP001583172">
    <property type="component" value="Unassembled WGS sequence"/>
</dbReference>
<evidence type="ECO:0000259" key="3">
    <source>
        <dbReference type="Pfam" id="PF00561"/>
    </source>
</evidence>
<feature type="domain" description="AB hydrolase-1" evidence="3">
    <location>
        <begin position="97"/>
        <end position="308"/>
    </location>
</feature>
<dbReference type="PANTHER" id="PTHR43248:SF2">
    <property type="entry name" value="PROLYL AMINOPEPTIDASE"/>
    <property type="match status" value="1"/>
</dbReference>
<name>A0ABR3VE59_HUMIN</name>
<organism evidence="4 5">
    <name type="scientific">Humicola insolens</name>
    <name type="common">Soft-rot fungus</name>
    <dbReference type="NCBI Taxonomy" id="85995"/>
    <lineage>
        <taxon>Eukaryota</taxon>
        <taxon>Fungi</taxon>
        <taxon>Dikarya</taxon>
        <taxon>Ascomycota</taxon>
        <taxon>Pezizomycotina</taxon>
        <taxon>Sordariomycetes</taxon>
        <taxon>Sordariomycetidae</taxon>
        <taxon>Sordariales</taxon>
        <taxon>Chaetomiaceae</taxon>
        <taxon>Mycothermus</taxon>
    </lineage>
</organism>
<dbReference type="EMBL" id="JAZGSY010000132">
    <property type="protein sequence ID" value="KAL1839983.1"/>
    <property type="molecule type" value="Genomic_DNA"/>
</dbReference>
<keyword evidence="5" id="KW-1185">Reference proteome</keyword>
<dbReference type="Pfam" id="PF00561">
    <property type="entry name" value="Abhydrolase_1"/>
    <property type="match status" value="1"/>
</dbReference>
<sequence length="512" mass="57049">MSEIDWSRIRPGRWIGGPMPIVRDGFAALGMRFQVPLKQGDTANTEHLDLHADLVYALNTKEDTVVLGPSLDDPSKAFAQAMQIAGETKHLTAYLCGGPGDGNPAFANLELNRILLAAGSPVLYLDYRGTGRSSPVKAATLRSRFGPTNTPTSARAAADYLTLFRQDYIAADLESIRLALSLSLNNSPHQGSPGLQLTLLGQSFGGWVAFTYLSFAPQHAVRRVYLTGGTPPIFRKPDDVYTSIFRRVERANEEYYARYPQDSRNVRAVVAWLDKHGPVRLPDGQQVLTARTFLTMGRHFGRGPDGMAHVHDLVERFYEDIEADGELSRRTLRQFATAGGAGFRLHERPLYGVLHEAIYCFGPRVVSGWAAQRVGRRSSRGCWAWLREDYVFSPPGRGMSCESLYFSGEMIYEFMLGDAGPELEPFLEPARELARREGWSRMYDEARLARNAVPVRPLVYPNDMFVDCNLSLETAARIGRCQVDQAPANWPHASIKSRTREVCSRLFGNEQG</sequence>
<dbReference type="SUPFAM" id="SSF53474">
    <property type="entry name" value="alpha/beta-Hydrolases"/>
    <property type="match status" value="1"/>
</dbReference>
<evidence type="ECO:0000256" key="2">
    <source>
        <dbReference type="ARBA" id="ARBA00022801"/>
    </source>
</evidence>
<dbReference type="Gene3D" id="3.40.50.1820">
    <property type="entry name" value="alpha/beta hydrolase"/>
    <property type="match status" value="1"/>
</dbReference>
<dbReference type="InterPro" id="IPR051601">
    <property type="entry name" value="Serine_prot/Carboxylest_S33"/>
</dbReference>
<dbReference type="InterPro" id="IPR029058">
    <property type="entry name" value="AB_hydrolase_fold"/>
</dbReference>
<comment type="caution">
    <text evidence="4">The sequence shown here is derived from an EMBL/GenBank/DDBJ whole genome shotgun (WGS) entry which is preliminary data.</text>
</comment>
<protein>
    <recommendedName>
        <fullName evidence="3">AB hydrolase-1 domain-containing protein</fullName>
    </recommendedName>
</protein>
<proteinExistence type="inferred from homology"/>
<dbReference type="PRINTS" id="PR00793">
    <property type="entry name" value="PROAMNOPTASE"/>
</dbReference>
<dbReference type="InterPro" id="IPR002410">
    <property type="entry name" value="Peptidase_S33"/>
</dbReference>
<comment type="similarity">
    <text evidence="1">Belongs to the peptidase S33 family.</text>
</comment>
<reference evidence="4 5" key="1">
    <citation type="journal article" date="2024" name="Commun. Biol.">
        <title>Comparative genomic analysis of thermophilic fungi reveals convergent evolutionary adaptations and gene losses.</title>
        <authorList>
            <person name="Steindorff A.S."/>
            <person name="Aguilar-Pontes M.V."/>
            <person name="Robinson A.J."/>
            <person name="Andreopoulos B."/>
            <person name="LaButti K."/>
            <person name="Kuo A."/>
            <person name="Mondo S."/>
            <person name="Riley R."/>
            <person name="Otillar R."/>
            <person name="Haridas S."/>
            <person name="Lipzen A."/>
            <person name="Grimwood J."/>
            <person name="Schmutz J."/>
            <person name="Clum A."/>
            <person name="Reid I.D."/>
            <person name="Moisan M.C."/>
            <person name="Butler G."/>
            <person name="Nguyen T.T.M."/>
            <person name="Dewar K."/>
            <person name="Conant G."/>
            <person name="Drula E."/>
            <person name="Henrissat B."/>
            <person name="Hansel C."/>
            <person name="Singer S."/>
            <person name="Hutchinson M.I."/>
            <person name="de Vries R.P."/>
            <person name="Natvig D.O."/>
            <person name="Powell A.J."/>
            <person name="Tsang A."/>
            <person name="Grigoriev I.V."/>
        </authorList>
    </citation>
    <scope>NUCLEOTIDE SEQUENCE [LARGE SCALE GENOMIC DNA]</scope>
    <source>
        <strain evidence="4 5">CBS 620.91</strain>
    </source>
</reference>
<accession>A0ABR3VE59</accession>
<keyword evidence="2" id="KW-0378">Hydrolase</keyword>
<dbReference type="PANTHER" id="PTHR43248">
    <property type="entry name" value="2-SUCCINYL-6-HYDROXY-2,4-CYCLOHEXADIENE-1-CARBOXYLATE SYNTHASE"/>
    <property type="match status" value="1"/>
</dbReference>
<evidence type="ECO:0000256" key="1">
    <source>
        <dbReference type="ARBA" id="ARBA00010088"/>
    </source>
</evidence>
<gene>
    <name evidence="4" type="ORF">VTJ49DRAFT_946</name>
</gene>